<reference evidence="2 3" key="1">
    <citation type="submission" date="2023-01" db="EMBL/GenBank/DDBJ databases">
        <authorList>
            <person name="Whitehead M."/>
        </authorList>
    </citation>
    <scope>NUCLEOTIDE SEQUENCE [LARGE SCALE GENOMIC DNA]</scope>
</reference>
<proteinExistence type="predicted"/>
<dbReference type="AlphaFoldDB" id="A0AAV0XTY4"/>
<evidence type="ECO:0000313" key="2">
    <source>
        <dbReference type="EMBL" id="CAI6372094.1"/>
    </source>
</evidence>
<accession>A0AAV0XTY4</accession>
<protein>
    <submittedName>
        <fullName evidence="2">Uncharacterized protein</fullName>
    </submittedName>
</protein>
<name>A0AAV0XTY4_9HEMI</name>
<dbReference type="Proteomes" id="UP001160148">
    <property type="component" value="Unassembled WGS sequence"/>
</dbReference>
<comment type="caution">
    <text evidence="2">The sequence shown here is derived from an EMBL/GenBank/DDBJ whole genome shotgun (WGS) entry which is preliminary data.</text>
</comment>
<evidence type="ECO:0000256" key="1">
    <source>
        <dbReference type="SAM" id="MobiDB-lite"/>
    </source>
</evidence>
<sequence length="127" mass="14042">MYNHDPKTTSATHLMHPSYQNSLQISSHSVHSPTSENPTLVYPNSSLSSYKQISVPSNSSTHTVENLSQVTPHTSYLLNENISDLSKSATNNIENVSRRVTSHSYSPNENISNPSNSITFTTLEHLT</sequence>
<feature type="region of interest" description="Disordered" evidence="1">
    <location>
        <begin position="23"/>
        <end position="43"/>
    </location>
</feature>
<gene>
    <name evidence="2" type="ORF">MEUPH1_LOCUS26021</name>
</gene>
<keyword evidence="3" id="KW-1185">Reference proteome</keyword>
<dbReference type="EMBL" id="CARXXK010001019">
    <property type="protein sequence ID" value="CAI6372094.1"/>
    <property type="molecule type" value="Genomic_DNA"/>
</dbReference>
<organism evidence="2 3">
    <name type="scientific">Macrosiphum euphorbiae</name>
    <name type="common">potato aphid</name>
    <dbReference type="NCBI Taxonomy" id="13131"/>
    <lineage>
        <taxon>Eukaryota</taxon>
        <taxon>Metazoa</taxon>
        <taxon>Ecdysozoa</taxon>
        <taxon>Arthropoda</taxon>
        <taxon>Hexapoda</taxon>
        <taxon>Insecta</taxon>
        <taxon>Pterygota</taxon>
        <taxon>Neoptera</taxon>
        <taxon>Paraneoptera</taxon>
        <taxon>Hemiptera</taxon>
        <taxon>Sternorrhyncha</taxon>
        <taxon>Aphidomorpha</taxon>
        <taxon>Aphidoidea</taxon>
        <taxon>Aphididae</taxon>
        <taxon>Macrosiphini</taxon>
        <taxon>Macrosiphum</taxon>
    </lineage>
</organism>
<evidence type="ECO:0000313" key="3">
    <source>
        <dbReference type="Proteomes" id="UP001160148"/>
    </source>
</evidence>